<evidence type="ECO:0000256" key="6">
    <source>
        <dbReference type="ARBA" id="ARBA00022852"/>
    </source>
</evidence>
<dbReference type="PRINTS" id="PR00313">
    <property type="entry name" value="CABNDNGRPT"/>
</dbReference>
<keyword evidence="7" id="KW-0843">Virulence</keyword>
<keyword evidence="12" id="KW-1185">Reference proteome</keyword>
<keyword evidence="8" id="KW-0472">Membrane</keyword>
<dbReference type="InterPro" id="IPR001343">
    <property type="entry name" value="Hemolysn_Ca-bd"/>
</dbReference>
<dbReference type="InterPro" id="IPR050557">
    <property type="entry name" value="RTX_toxin/Mannuronan_C5-epim"/>
</dbReference>
<sequence length="1324" mass="138535">MGSTAEAIEQTQELLSAIAASIQDYQEIKLEVSTFDELIATLFAPLALENQTGPAFDAPDRWQAVLKVAVNAETVVRTTDSLQAESQPISVISTQEILKKPFDAFYDAAWHNARTFGSVAKVEKARDHELMLELFRERMMLRLGRQQRRIPGNGGNAGFLGAPSVNAISGADAPPLGLPVSKYYEIVARGNNGGEELRAITTDLELKNFAGAIMARQSFTFLLSLIDFAEVTVSGGEKVSDLIGYASKTANLITEGYFSYKLLQLYTSSNGLETNLGAGTMQAGGKALAAVSALRAATSIARLVENLDADGLKIAAISSQVTADLAYAARGLSFLGKASNVITPGFALQQAGISTIGTVANVLSGSLNIADAARSHGASAGDIAAASSELVWQLLSSYGVASATAPAGMLLWTAASMFQPTAISNAVKLAEMRDAAWKTYAETKWSGDWAIGKYYDNQHTQAVISAIPIANLFSGFLQFAFNGDALGHTILKDYLGRAGADGTVESAVQDFWNDGFDTREKQAQQGYIDSMKALAASTEVKRVVAVTGQELRADMAQVAGITGGKIAQGVKSGVNYMYVEDGSSAKPSKNGLYGQSLVSDIIDINSGASSQYFTMLTPLMRVTDESRASAVAGKNTRYGSSLPRAGDKAMEIVDGASHTTADVRNFASFELAANTRTRGSDSGLSLKMGAGDDMVILGLRAAGVDGQDGFDGVDYRFALSQSHADSHALKVVATRNPSTPYGYEATKTGLGTVHNVVEKTETFSQGKETRTIVSRTIVTVKDFYTQGQTDTLSSIEWIYGSNLNDQMMGGDWDDSFFGNSGDDELRGHKGNDRLTGGAGDDILDGGDGSDLLIGGEGDDYIIGLNSTDAISPAAVAGDTLIGGEGKDTIKAGGANDLIFGDDASTGENDATQPAEKAGVNYSDTIDGGAGDDIIDGGFGNDRIEGDDGNDQIFGGSGNDTLMGEAGNDTIWGGSGNDSITGGSGEDALYGQDGDDCIEAGADNSVLAGGAGRDLLKGGLGNDILIGGEGSDVMRGGEGNDIIFDDARSRNAQNEFYGEGGNDILVAGDATLFDLFDGGAGNDILSLRFISKGVDVNIDRKSVDWLGGTTPTNDTLRSIEWLEGSEHNDSLTGNAQDNRLIGRGGDDTLNGGSGKDVLFGGAGRDEIYGGLGADIIDGGAGNDQIYGRGGDSMFFDGEFGHDVVQAEDGADLSGSLFVFTGVDYRNLFFTRHLDSLLIRREQVITGVDKSEYLGIAGVMIVDYFTGNNSSKVAFADQNGSALVGMQVNMLIDAMSSGLDTGVGTSGFASFMAPIWANAWAVTSTA</sequence>
<dbReference type="GO" id="GO:0016020">
    <property type="term" value="C:membrane"/>
    <property type="evidence" value="ECO:0007669"/>
    <property type="project" value="UniProtKB-SubCell"/>
</dbReference>
<feature type="region of interest" description="Disordered" evidence="9">
    <location>
        <begin position="1126"/>
        <end position="1145"/>
    </location>
</feature>
<keyword evidence="5" id="KW-0677">Repeat</keyword>
<evidence type="ECO:0000313" key="11">
    <source>
        <dbReference type="EMBL" id="KAA0972319.1"/>
    </source>
</evidence>
<evidence type="ECO:0000313" key="12">
    <source>
        <dbReference type="Proteomes" id="UP000324738"/>
    </source>
</evidence>
<dbReference type="GO" id="GO:0031640">
    <property type="term" value="P:killing of cells of another organism"/>
    <property type="evidence" value="ECO:0007669"/>
    <property type="project" value="UniProtKB-KW"/>
</dbReference>
<evidence type="ECO:0000256" key="2">
    <source>
        <dbReference type="ARBA" id="ARBA00004613"/>
    </source>
</evidence>
<dbReference type="PRINTS" id="PR01488">
    <property type="entry name" value="RTXTOXINA"/>
</dbReference>
<feature type="domain" description="RTX pore-forming" evidence="10">
    <location>
        <begin position="505"/>
        <end position="665"/>
    </location>
</feature>
<evidence type="ECO:0000256" key="3">
    <source>
        <dbReference type="ARBA" id="ARBA00022525"/>
    </source>
</evidence>
<comment type="subcellular location">
    <subcellularLocation>
        <location evidence="1">Membrane</location>
    </subcellularLocation>
    <subcellularLocation>
        <location evidence="2">Secreted</location>
    </subcellularLocation>
</comment>
<accession>A0A5B0E4H1</accession>
<dbReference type="Pfam" id="PF02382">
    <property type="entry name" value="RTX"/>
    <property type="match status" value="1"/>
</dbReference>
<dbReference type="PANTHER" id="PTHR38340:SF1">
    <property type="entry name" value="S-LAYER PROTEIN"/>
    <property type="match status" value="1"/>
</dbReference>
<proteinExistence type="predicted"/>
<dbReference type="GO" id="GO:0005576">
    <property type="term" value="C:extracellular region"/>
    <property type="evidence" value="ECO:0007669"/>
    <property type="project" value="UniProtKB-SubCell"/>
</dbReference>
<dbReference type="PROSITE" id="PS00330">
    <property type="entry name" value="HEMOLYSIN_CALCIUM"/>
    <property type="match status" value="9"/>
</dbReference>
<evidence type="ECO:0000259" key="10">
    <source>
        <dbReference type="Pfam" id="PF02382"/>
    </source>
</evidence>
<dbReference type="InterPro" id="IPR003995">
    <property type="entry name" value="RTX_toxin_determinant-A"/>
</dbReference>
<gene>
    <name evidence="11" type="ORF">FPY71_04265</name>
</gene>
<dbReference type="GO" id="GO:0015267">
    <property type="term" value="F:channel activity"/>
    <property type="evidence" value="ECO:0007669"/>
    <property type="project" value="InterPro"/>
</dbReference>
<evidence type="ECO:0000256" key="8">
    <source>
        <dbReference type="ARBA" id="ARBA00023136"/>
    </source>
</evidence>
<comment type="caution">
    <text evidence="11">The sequence shown here is derived from an EMBL/GenBank/DDBJ whole genome shotgun (WGS) entry which is preliminary data.</text>
</comment>
<dbReference type="PANTHER" id="PTHR38340">
    <property type="entry name" value="S-LAYER PROTEIN"/>
    <property type="match status" value="1"/>
</dbReference>
<keyword evidence="4" id="KW-0800">Toxin</keyword>
<evidence type="ECO:0000256" key="4">
    <source>
        <dbReference type="ARBA" id="ARBA00022656"/>
    </source>
</evidence>
<reference evidence="11 12" key="1">
    <citation type="submission" date="2019-08" db="EMBL/GenBank/DDBJ databases">
        <title>Aureimonas fodiniaquatilis sp. nov., isolated from a coal mine wastewater.</title>
        <authorList>
            <person name="Kim W."/>
        </authorList>
    </citation>
    <scope>NUCLEOTIDE SEQUENCE [LARGE SCALE GENOMIC DNA]</scope>
    <source>
        <strain evidence="11 12">CAU 1482</strain>
    </source>
</reference>
<dbReference type="Pfam" id="PF00353">
    <property type="entry name" value="HemolysinCabind"/>
    <property type="match status" value="8"/>
</dbReference>
<evidence type="ECO:0000256" key="9">
    <source>
        <dbReference type="SAM" id="MobiDB-lite"/>
    </source>
</evidence>
<dbReference type="RefSeq" id="WP_149297922.1">
    <property type="nucleotide sequence ID" value="NZ_VTWH01000001.1"/>
</dbReference>
<dbReference type="InterPro" id="IPR011049">
    <property type="entry name" value="Serralysin-like_metalloprot_C"/>
</dbReference>
<keyword evidence="6" id="KW-0204">Cytolysis</keyword>
<dbReference type="SUPFAM" id="SSF51120">
    <property type="entry name" value="beta-Roll"/>
    <property type="match status" value="3"/>
</dbReference>
<evidence type="ECO:0000256" key="5">
    <source>
        <dbReference type="ARBA" id="ARBA00022737"/>
    </source>
</evidence>
<organism evidence="11 12">
    <name type="scientific">Aureimonas fodinaquatilis</name>
    <dbReference type="NCBI Taxonomy" id="2565783"/>
    <lineage>
        <taxon>Bacteria</taxon>
        <taxon>Pseudomonadati</taxon>
        <taxon>Pseudomonadota</taxon>
        <taxon>Alphaproteobacteria</taxon>
        <taxon>Hyphomicrobiales</taxon>
        <taxon>Aurantimonadaceae</taxon>
        <taxon>Aureimonas</taxon>
    </lineage>
</organism>
<evidence type="ECO:0000256" key="1">
    <source>
        <dbReference type="ARBA" id="ARBA00004370"/>
    </source>
</evidence>
<dbReference type="OrthoDB" id="7913598at2"/>
<dbReference type="Proteomes" id="UP000324738">
    <property type="component" value="Unassembled WGS sequence"/>
</dbReference>
<dbReference type="GO" id="GO:0090729">
    <property type="term" value="F:toxin activity"/>
    <property type="evidence" value="ECO:0007669"/>
    <property type="project" value="UniProtKB-KW"/>
</dbReference>
<dbReference type="Gene3D" id="2.150.10.10">
    <property type="entry name" value="Serralysin-like metalloprotease, C-terminal"/>
    <property type="match status" value="5"/>
</dbReference>
<dbReference type="EMBL" id="VTWH01000001">
    <property type="protein sequence ID" value="KAA0972319.1"/>
    <property type="molecule type" value="Genomic_DNA"/>
</dbReference>
<dbReference type="InterPro" id="IPR018504">
    <property type="entry name" value="RTX_pore_form"/>
</dbReference>
<dbReference type="GO" id="GO:0005509">
    <property type="term" value="F:calcium ion binding"/>
    <property type="evidence" value="ECO:0007669"/>
    <property type="project" value="InterPro"/>
</dbReference>
<dbReference type="InterPro" id="IPR018511">
    <property type="entry name" value="Hemolysin-typ_Ca-bd_CS"/>
</dbReference>
<keyword evidence="3" id="KW-0964">Secreted</keyword>
<protein>
    <recommendedName>
        <fullName evidence="10">RTX pore-forming domain-containing protein</fullName>
    </recommendedName>
</protein>
<name>A0A5B0E4H1_9HYPH</name>
<evidence type="ECO:0000256" key="7">
    <source>
        <dbReference type="ARBA" id="ARBA00023026"/>
    </source>
</evidence>